<keyword evidence="8 14" id="KW-0472">Membrane</keyword>
<dbReference type="PROSITE" id="PS00237">
    <property type="entry name" value="G_PROTEIN_RECEP_F1_1"/>
    <property type="match status" value="1"/>
</dbReference>
<evidence type="ECO:0000313" key="18">
    <source>
        <dbReference type="RefSeq" id="XP_029291868.1"/>
    </source>
</evidence>
<organism evidence="17 18">
    <name type="scientific">Cottoperca gobio</name>
    <name type="common">Frogmouth</name>
    <name type="synonym">Aphritis gobio</name>
    <dbReference type="NCBI Taxonomy" id="56716"/>
    <lineage>
        <taxon>Eukaryota</taxon>
        <taxon>Metazoa</taxon>
        <taxon>Chordata</taxon>
        <taxon>Craniata</taxon>
        <taxon>Vertebrata</taxon>
        <taxon>Euteleostomi</taxon>
        <taxon>Actinopterygii</taxon>
        <taxon>Neopterygii</taxon>
        <taxon>Teleostei</taxon>
        <taxon>Neoteleostei</taxon>
        <taxon>Acanthomorphata</taxon>
        <taxon>Eupercaria</taxon>
        <taxon>Perciformes</taxon>
        <taxon>Notothenioidei</taxon>
        <taxon>Bovichtidae</taxon>
        <taxon>Cottoperca</taxon>
    </lineage>
</organism>
<keyword evidence="10 13" id="KW-0675">Receptor</keyword>
<dbReference type="GeneID" id="115011067"/>
<evidence type="ECO:0000256" key="3">
    <source>
        <dbReference type="ARBA" id="ARBA00022475"/>
    </source>
</evidence>
<dbReference type="InterPro" id="IPR017452">
    <property type="entry name" value="GPCR_Rhodpsn_7TM"/>
</dbReference>
<dbReference type="KEGG" id="cgob:115011067"/>
<dbReference type="GO" id="GO:0035757">
    <property type="term" value="F:chemokine (C-C motif) ligand 19 binding"/>
    <property type="evidence" value="ECO:0007669"/>
    <property type="project" value="TreeGrafter"/>
</dbReference>
<evidence type="ECO:0000256" key="6">
    <source>
        <dbReference type="ARBA" id="ARBA00022989"/>
    </source>
</evidence>
<protein>
    <submittedName>
        <fullName evidence="18">C-C chemokine receptor type 7 isoform X1</fullName>
    </submittedName>
</protein>
<feature type="chain" id="PRO_5027120334" evidence="15">
    <location>
        <begin position="29"/>
        <end position="403"/>
    </location>
</feature>
<dbReference type="GO" id="GO:0060326">
    <property type="term" value="P:cell chemotaxis"/>
    <property type="evidence" value="ECO:0007669"/>
    <property type="project" value="TreeGrafter"/>
</dbReference>
<dbReference type="PANTHER" id="PTHR10489">
    <property type="entry name" value="CELL ADHESION MOLECULE"/>
    <property type="match status" value="1"/>
</dbReference>
<dbReference type="GO" id="GO:0005769">
    <property type="term" value="C:early endosome"/>
    <property type="evidence" value="ECO:0007669"/>
    <property type="project" value="UniProtKB-SubCell"/>
</dbReference>
<sequence>MYSICFSDLPNVLPAVLIWLMSFKSCLSQHEENTTIYPDKISSMIDPDNSSINDPDYNSSMNYPDYNSSMNYPDYDDFFCVKKSNRQFRSWFMPTFYSIICFLGLTGNLLVILTYFYFKRIKTMTDVYLLNLSFADLLFAVSLPFWAANCMVEWVLGLALCKAMHTIYKVSLYSSMFILSFISVERYFVIAKAVTAHRYRSRAVFLGKVSSAAIWVMALIFSIPEMRYTTINNNTCTPYSSNSDKLRVSIQASQIVLAFAFPLLIMSICYSSIVQTLSKARSFERNKAIKVILAVVAVFLVCQVPYNLVLFVNTVVTAQGGTTDCSYDNSLLYATDVTQCVAFLRCCLNPFVYAFIGVKFRHDLLKLLKDLGCMSQGRFFSYIYGRRRSSGATDTETTTTFSP</sequence>
<feature type="transmembrane region" description="Helical" evidence="14">
    <location>
        <begin position="205"/>
        <end position="223"/>
    </location>
</feature>
<dbReference type="FunFam" id="1.20.1070.10:FF:000035">
    <property type="entry name" value="C-C chemokine receptor type 6"/>
    <property type="match status" value="1"/>
</dbReference>
<evidence type="ECO:0000256" key="11">
    <source>
        <dbReference type="ARBA" id="ARBA00023180"/>
    </source>
</evidence>
<keyword evidence="6 14" id="KW-1133">Transmembrane helix</keyword>
<dbReference type="PRINTS" id="PR00237">
    <property type="entry name" value="GPCRRHODOPSN"/>
</dbReference>
<keyword evidence="11" id="KW-0325">Glycoprotein</keyword>
<evidence type="ECO:0000256" key="14">
    <source>
        <dbReference type="SAM" id="Phobius"/>
    </source>
</evidence>
<dbReference type="Gene3D" id="1.20.1070.10">
    <property type="entry name" value="Rhodopsin 7-helix transmembrane proteins"/>
    <property type="match status" value="1"/>
</dbReference>
<evidence type="ECO:0000256" key="10">
    <source>
        <dbReference type="ARBA" id="ARBA00023170"/>
    </source>
</evidence>
<name>A0A6J2Q055_COTGO</name>
<accession>A0A6J2Q055</accession>
<dbReference type="PANTHER" id="PTHR10489:SF635">
    <property type="entry name" value="C-C CHEMOKINE RECEPTOR TYPE 7"/>
    <property type="match status" value="1"/>
</dbReference>
<feature type="transmembrane region" description="Helical" evidence="14">
    <location>
        <begin position="127"/>
        <end position="147"/>
    </location>
</feature>
<keyword evidence="7 13" id="KW-0297">G-protein coupled receptor</keyword>
<evidence type="ECO:0000256" key="13">
    <source>
        <dbReference type="RuleBase" id="RU000688"/>
    </source>
</evidence>
<evidence type="ECO:0000256" key="2">
    <source>
        <dbReference type="ARBA" id="ARBA00004651"/>
    </source>
</evidence>
<dbReference type="GO" id="GO:0019722">
    <property type="term" value="P:calcium-mediated signaling"/>
    <property type="evidence" value="ECO:0007669"/>
    <property type="project" value="TreeGrafter"/>
</dbReference>
<feature type="transmembrane region" description="Helical" evidence="14">
    <location>
        <begin position="291"/>
        <end position="312"/>
    </location>
</feature>
<dbReference type="PROSITE" id="PS50262">
    <property type="entry name" value="G_PROTEIN_RECEP_F1_2"/>
    <property type="match status" value="1"/>
</dbReference>
<dbReference type="Pfam" id="PF00001">
    <property type="entry name" value="7tm_1"/>
    <property type="match status" value="1"/>
</dbReference>
<feature type="transmembrane region" description="Helical" evidence="14">
    <location>
        <begin position="167"/>
        <end position="184"/>
    </location>
</feature>
<gene>
    <name evidence="18" type="primary">ccr7</name>
</gene>
<evidence type="ECO:0000256" key="9">
    <source>
        <dbReference type="ARBA" id="ARBA00023157"/>
    </source>
</evidence>
<dbReference type="RefSeq" id="XP_029291868.1">
    <property type="nucleotide sequence ID" value="XM_029436008.1"/>
</dbReference>
<feature type="transmembrane region" description="Helical" evidence="14">
    <location>
        <begin position="96"/>
        <end position="118"/>
    </location>
</feature>
<dbReference type="GO" id="GO:0007204">
    <property type="term" value="P:positive regulation of cytosolic calcium ion concentration"/>
    <property type="evidence" value="ECO:0007669"/>
    <property type="project" value="TreeGrafter"/>
</dbReference>
<dbReference type="AlphaFoldDB" id="A0A6J2Q055"/>
<dbReference type="PRINTS" id="PR00657">
    <property type="entry name" value="CCCHEMOKINER"/>
</dbReference>
<dbReference type="Proteomes" id="UP000504630">
    <property type="component" value="Chromosome 1"/>
</dbReference>
<dbReference type="SUPFAM" id="SSF81321">
    <property type="entry name" value="Family A G protein-coupled receptor-like"/>
    <property type="match status" value="1"/>
</dbReference>
<comment type="subcellular location">
    <subcellularLocation>
        <location evidence="2">Cell membrane</location>
        <topology evidence="2">Multi-pass membrane protein</topology>
    </subcellularLocation>
    <subcellularLocation>
        <location evidence="1">Early endosome</location>
    </subcellularLocation>
</comment>
<keyword evidence="3" id="KW-1003">Cell membrane</keyword>
<keyword evidence="9" id="KW-1015">Disulfide bond</keyword>
<dbReference type="GO" id="GO:0006955">
    <property type="term" value="P:immune response"/>
    <property type="evidence" value="ECO:0007669"/>
    <property type="project" value="TreeGrafter"/>
</dbReference>
<dbReference type="OrthoDB" id="9944829at2759"/>
<evidence type="ECO:0000256" key="7">
    <source>
        <dbReference type="ARBA" id="ARBA00023040"/>
    </source>
</evidence>
<evidence type="ECO:0000256" key="5">
    <source>
        <dbReference type="ARBA" id="ARBA00022753"/>
    </source>
</evidence>
<dbReference type="PRINTS" id="PR00645">
    <property type="entry name" value="CXCCHMKINER4"/>
</dbReference>
<dbReference type="InterPro" id="IPR001277">
    <property type="entry name" value="CXCR4/ACKR2"/>
</dbReference>
<dbReference type="InterPro" id="IPR050119">
    <property type="entry name" value="CCR1-9-like"/>
</dbReference>
<feature type="transmembrane region" description="Helical" evidence="14">
    <location>
        <begin position="248"/>
        <end position="270"/>
    </location>
</feature>
<proteinExistence type="inferred from homology"/>
<keyword evidence="4 13" id="KW-0812">Transmembrane</keyword>
<dbReference type="InterPro" id="IPR000276">
    <property type="entry name" value="GPCR_Rhodpsn"/>
</dbReference>
<feature type="domain" description="G-protein coupled receptors family 1 profile" evidence="16">
    <location>
        <begin position="107"/>
        <end position="353"/>
    </location>
</feature>
<evidence type="ECO:0000259" key="16">
    <source>
        <dbReference type="PROSITE" id="PS50262"/>
    </source>
</evidence>
<keyword evidence="12 13" id="KW-0807">Transducer</keyword>
<dbReference type="GO" id="GO:0038117">
    <property type="term" value="F:C-C motif chemokine 19 receptor activity"/>
    <property type="evidence" value="ECO:0007669"/>
    <property type="project" value="TreeGrafter"/>
</dbReference>
<comment type="similarity">
    <text evidence="13">Belongs to the G-protein coupled receptor 1 family.</text>
</comment>
<dbReference type="GO" id="GO:0009897">
    <property type="term" value="C:external side of plasma membrane"/>
    <property type="evidence" value="ECO:0007669"/>
    <property type="project" value="TreeGrafter"/>
</dbReference>
<keyword evidence="5" id="KW-0967">Endosome</keyword>
<evidence type="ECO:0000256" key="8">
    <source>
        <dbReference type="ARBA" id="ARBA00023136"/>
    </source>
</evidence>
<evidence type="ECO:0000256" key="1">
    <source>
        <dbReference type="ARBA" id="ARBA00004412"/>
    </source>
</evidence>
<reference evidence="18" key="1">
    <citation type="submission" date="2025-08" db="UniProtKB">
        <authorList>
            <consortium name="RefSeq"/>
        </authorList>
    </citation>
    <scope>IDENTIFICATION</scope>
</reference>
<evidence type="ECO:0000256" key="4">
    <source>
        <dbReference type="ARBA" id="ARBA00022692"/>
    </source>
</evidence>
<dbReference type="CTD" id="1236"/>
<feature type="transmembrane region" description="Helical" evidence="14">
    <location>
        <begin position="332"/>
        <end position="356"/>
    </location>
</feature>
<dbReference type="GO" id="GO:0035758">
    <property type="term" value="F:chemokine (C-C motif) ligand 21 binding"/>
    <property type="evidence" value="ECO:0007669"/>
    <property type="project" value="TreeGrafter"/>
</dbReference>
<feature type="signal peptide" evidence="15">
    <location>
        <begin position="1"/>
        <end position="28"/>
    </location>
</feature>
<keyword evidence="17" id="KW-1185">Reference proteome</keyword>
<evidence type="ECO:0000256" key="15">
    <source>
        <dbReference type="SAM" id="SignalP"/>
    </source>
</evidence>
<keyword evidence="15" id="KW-0732">Signal</keyword>
<dbReference type="InParanoid" id="A0A6J2Q055"/>
<evidence type="ECO:0000313" key="17">
    <source>
        <dbReference type="Proteomes" id="UP000504630"/>
    </source>
</evidence>
<evidence type="ECO:0000256" key="12">
    <source>
        <dbReference type="ARBA" id="ARBA00023224"/>
    </source>
</evidence>
<dbReference type="InterPro" id="IPR000355">
    <property type="entry name" value="Chemokine_rcpt"/>
</dbReference>